<feature type="region of interest" description="Disordered" evidence="1">
    <location>
        <begin position="1"/>
        <end position="26"/>
    </location>
</feature>
<reference evidence="3" key="1">
    <citation type="journal article" date="2015" name="BMC Genomics">
        <title>Draft genome of a commonly misdiagnosed multidrug resistant pathogen Candida auris.</title>
        <authorList>
            <person name="Chatterjee S."/>
            <person name="Alampalli S.V."/>
            <person name="Nageshan R.K."/>
            <person name="Chettiar S.T."/>
            <person name="Joshi S."/>
            <person name="Tatu U.S."/>
        </authorList>
    </citation>
    <scope>NUCLEOTIDE SEQUENCE [LARGE SCALE GENOMIC DNA]</scope>
    <source>
        <strain evidence="3">6684</strain>
    </source>
</reference>
<evidence type="ECO:0000256" key="1">
    <source>
        <dbReference type="SAM" id="MobiDB-lite"/>
    </source>
</evidence>
<sequence>MGISSLKEAESGEIGTSSSNVSAESAKGDEIWGELEEFFSFFVPLRLGKAKRNDGLGLTFSCGRFMTDSASEASKDASGS</sequence>
<evidence type="ECO:0000313" key="2">
    <source>
        <dbReference type="EMBL" id="KND95707.1"/>
    </source>
</evidence>
<accession>A0A0L0NNI7</accession>
<dbReference type="VEuPathDB" id="FungiDB:QG37_08033"/>
<dbReference type="Proteomes" id="UP000037122">
    <property type="component" value="Unassembled WGS sequence"/>
</dbReference>
<comment type="caution">
    <text evidence="2">The sequence shown here is derived from an EMBL/GenBank/DDBJ whole genome shotgun (WGS) entry which is preliminary data.</text>
</comment>
<feature type="compositionally biased region" description="Polar residues" evidence="1">
    <location>
        <begin position="14"/>
        <end position="23"/>
    </location>
</feature>
<name>A0A0L0NNI7_CANAR</name>
<gene>
    <name evidence="2" type="ORF">QG37_08033</name>
</gene>
<dbReference type="AlphaFoldDB" id="A0A0L0NNI7"/>
<organism evidence="2 3">
    <name type="scientific">Candidozyma auris</name>
    <name type="common">Yeast</name>
    <name type="synonym">Candida auris</name>
    <dbReference type="NCBI Taxonomy" id="498019"/>
    <lineage>
        <taxon>Eukaryota</taxon>
        <taxon>Fungi</taxon>
        <taxon>Dikarya</taxon>
        <taxon>Ascomycota</taxon>
        <taxon>Saccharomycotina</taxon>
        <taxon>Pichiomycetes</taxon>
        <taxon>Metschnikowiaceae</taxon>
        <taxon>Candidozyma</taxon>
    </lineage>
</organism>
<dbReference type="EMBL" id="LGST01000066">
    <property type="protein sequence ID" value="KND95707.1"/>
    <property type="molecule type" value="Genomic_DNA"/>
</dbReference>
<evidence type="ECO:0000313" key="3">
    <source>
        <dbReference type="Proteomes" id="UP000037122"/>
    </source>
</evidence>
<proteinExistence type="predicted"/>
<protein>
    <submittedName>
        <fullName evidence="2">Uncharacterized protein</fullName>
    </submittedName>
</protein>